<feature type="compositionally biased region" description="Basic and acidic residues" evidence="5">
    <location>
        <begin position="1"/>
        <end position="14"/>
    </location>
</feature>
<keyword evidence="1" id="KW-0805">Transcription regulation</keyword>
<dbReference type="Gene3D" id="1.10.357.10">
    <property type="entry name" value="Tetracycline Repressor, domain 2"/>
    <property type="match status" value="1"/>
</dbReference>
<protein>
    <submittedName>
        <fullName evidence="7">Transcriptional regulator, TetR family</fullName>
    </submittedName>
</protein>
<dbReference type="GO" id="GO:0000976">
    <property type="term" value="F:transcription cis-regulatory region binding"/>
    <property type="evidence" value="ECO:0007669"/>
    <property type="project" value="TreeGrafter"/>
</dbReference>
<feature type="domain" description="HTH tetR-type" evidence="6">
    <location>
        <begin position="22"/>
        <end position="82"/>
    </location>
</feature>
<proteinExistence type="predicted"/>
<evidence type="ECO:0000256" key="1">
    <source>
        <dbReference type="ARBA" id="ARBA00023015"/>
    </source>
</evidence>
<dbReference type="InterPro" id="IPR001647">
    <property type="entry name" value="HTH_TetR"/>
</dbReference>
<dbReference type="EMBL" id="CP011545">
    <property type="protein sequence ID" value="AKK09602.1"/>
    <property type="molecule type" value="Genomic_DNA"/>
</dbReference>
<dbReference type="Pfam" id="PF00440">
    <property type="entry name" value="TetR_N"/>
    <property type="match status" value="1"/>
</dbReference>
<dbReference type="STRING" id="136857.CTEST_10920"/>
<evidence type="ECO:0000313" key="8">
    <source>
        <dbReference type="Proteomes" id="UP000035540"/>
    </source>
</evidence>
<evidence type="ECO:0000259" key="6">
    <source>
        <dbReference type="PROSITE" id="PS50977"/>
    </source>
</evidence>
<dbReference type="InterPro" id="IPR041678">
    <property type="entry name" value="TetR_C_16"/>
</dbReference>
<dbReference type="AlphaFoldDB" id="A0A0G3HEK1"/>
<feature type="region of interest" description="Disordered" evidence="5">
    <location>
        <begin position="1"/>
        <end position="25"/>
    </location>
</feature>
<organism evidence="7 8">
    <name type="scientific">Corynebacterium testudinoris</name>
    <dbReference type="NCBI Taxonomy" id="136857"/>
    <lineage>
        <taxon>Bacteria</taxon>
        <taxon>Bacillati</taxon>
        <taxon>Actinomycetota</taxon>
        <taxon>Actinomycetes</taxon>
        <taxon>Mycobacteriales</taxon>
        <taxon>Corynebacteriaceae</taxon>
        <taxon>Corynebacterium</taxon>
    </lineage>
</organism>
<evidence type="ECO:0000256" key="2">
    <source>
        <dbReference type="ARBA" id="ARBA00023125"/>
    </source>
</evidence>
<dbReference type="OrthoDB" id="3210235at2"/>
<dbReference type="SUPFAM" id="SSF48498">
    <property type="entry name" value="Tetracyclin repressor-like, C-terminal domain"/>
    <property type="match status" value="1"/>
</dbReference>
<dbReference type="InterPro" id="IPR036271">
    <property type="entry name" value="Tet_transcr_reg_TetR-rel_C_sf"/>
</dbReference>
<dbReference type="Pfam" id="PF17920">
    <property type="entry name" value="TetR_C_16"/>
    <property type="match status" value="1"/>
</dbReference>
<dbReference type="Gene3D" id="1.10.10.60">
    <property type="entry name" value="Homeodomain-like"/>
    <property type="match status" value="1"/>
</dbReference>
<dbReference type="PRINTS" id="PR00455">
    <property type="entry name" value="HTHTETR"/>
</dbReference>
<keyword evidence="2 4" id="KW-0238">DNA-binding</keyword>
<dbReference type="InterPro" id="IPR009057">
    <property type="entry name" value="Homeodomain-like_sf"/>
</dbReference>
<gene>
    <name evidence="7" type="ORF">CTEST_10920</name>
</gene>
<dbReference type="PROSITE" id="PS50977">
    <property type="entry name" value="HTH_TETR_2"/>
    <property type="match status" value="1"/>
</dbReference>
<evidence type="ECO:0000313" key="7">
    <source>
        <dbReference type="EMBL" id="AKK09602.1"/>
    </source>
</evidence>
<accession>A0A0G3HEK1</accession>
<dbReference type="PANTHER" id="PTHR30055:SF234">
    <property type="entry name" value="HTH-TYPE TRANSCRIPTIONAL REGULATOR BETI"/>
    <property type="match status" value="1"/>
</dbReference>
<reference evidence="8" key="2">
    <citation type="submission" date="2015-05" db="EMBL/GenBank/DDBJ databases">
        <title>Complete genome sequence of Corynebacterium testudinoris DSM 44614, recovered from necrotic lesions in the mouth of a tortoise.</title>
        <authorList>
            <person name="Ruckert C."/>
            <person name="Albersmeier A."/>
            <person name="Winkler A."/>
            <person name="Tauch A."/>
        </authorList>
    </citation>
    <scope>NUCLEOTIDE SEQUENCE [LARGE SCALE GENOMIC DNA]</scope>
    <source>
        <strain evidence="8">DSM 44614</strain>
    </source>
</reference>
<dbReference type="InterPro" id="IPR050109">
    <property type="entry name" value="HTH-type_TetR-like_transc_reg"/>
</dbReference>
<sequence length="235" mass="25471">MNKGRKAEAVEAPRRGPRPSGKAGKEQILEAATREFGEYGYQATTIRKIAEAAGVDSKLVHYYFGTKESLFTTVITETFRSRGFPDILLPEGEGRDGSPGTRYVLAVLTALEDPSMGPAFIGLVRGIGTHDESRRIFLRFVTEELLGTFAPRLGVEHPETRLSLAGSQLLGLVFGRYVLKVPTIAGLPARELARVVGPTIDRYAFGDIELEADGLTAVDHERVTNGEATEVGAQP</sequence>
<dbReference type="Proteomes" id="UP000035540">
    <property type="component" value="Chromosome"/>
</dbReference>
<dbReference type="KEGG" id="cted:CTEST_10920"/>
<feature type="DNA-binding region" description="H-T-H motif" evidence="4">
    <location>
        <begin position="45"/>
        <end position="64"/>
    </location>
</feature>
<dbReference type="RefSeq" id="WP_083985583.1">
    <property type="nucleotide sequence ID" value="NZ_CP011545.1"/>
</dbReference>
<dbReference type="SUPFAM" id="SSF46689">
    <property type="entry name" value="Homeodomain-like"/>
    <property type="match status" value="1"/>
</dbReference>
<reference evidence="7 8" key="1">
    <citation type="journal article" date="2015" name="Genome Announc.">
        <title>Complete Genome Sequence of the Type Strain Corynebacterium testudinoris DSM 44614, Recovered from Necrotic Lesions in the Mouth of a Tortoise.</title>
        <authorList>
            <person name="Ruckert C."/>
            <person name="Kriete M."/>
            <person name="Jaenicke S."/>
            <person name="Winkler A."/>
            <person name="Tauch A."/>
        </authorList>
    </citation>
    <scope>NUCLEOTIDE SEQUENCE [LARGE SCALE GENOMIC DNA]</scope>
    <source>
        <strain evidence="7 8">DSM 44614</strain>
    </source>
</reference>
<keyword evidence="3" id="KW-0804">Transcription</keyword>
<evidence type="ECO:0000256" key="3">
    <source>
        <dbReference type="ARBA" id="ARBA00023163"/>
    </source>
</evidence>
<dbReference type="GO" id="GO:0003700">
    <property type="term" value="F:DNA-binding transcription factor activity"/>
    <property type="evidence" value="ECO:0007669"/>
    <property type="project" value="TreeGrafter"/>
</dbReference>
<keyword evidence="8" id="KW-1185">Reference proteome</keyword>
<dbReference type="PANTHER" id="PTHR30055">
    <property type="entry name" value="HTH-TYPE TRANSCRIPTIONAL REGULATOR RUTR"/>
    <property type="match status" value="1"/>
</dbReference>
<evidence type="ECO:0000256" key="4">
    <source>
        <dbReference type="PROSITE-ProRule" id="PRU00335"/>
    </source>
</evidence>
<name>A0A0G3HEK1_9CORY</name>
<evidence type="ECO:0000256" key="5">
    <source>
        <dbReference type="SAM" id="MobiDB-lite"/>
    </source>
</evidence>